<feature type="compositionally biased region" description="Polar residues" evidence="1">
    <location>
        <begin position="620"/>
        <end position="633"/>
    </location>
</feature>
<dbReference type="OrthoDB" id="2587563at2759"/>
<sequence length="752" mass="82209">MASWKPPSTGVLLRHDTKATNAEDAPTQVIRLDLGDSATKDLLRSLRQNEPVRLRGGKKPTVQIGKKSVTLETSAVNFPSELYSASSSDSGHLYFSGKLSHTLEVQKAEEVTAKSDEALAALESTLKSIQEQRASNETSIIGSKSDKRNDKGVSPLLSQNSSLRKDHLLAGINRSTPSSPFLSASYSPRQGPTSAPLASGVSSKDQIRLDAIRKPLIHLLAIKPLTSRGVAEKLRAPRDDVEKVLDKVARDTKVGDGRKELKEKSYRELDVFEFRYRTDDDRQAAINNAITVFDRTRVDKKDPLWQLLLPKEERGQGKCLSRLNFEKPPPVPSHATPRPTDDGSDTKPETSDREQANNKTKKNTATPLKKAKEKSIVSRVNAKADTTKSPRSKDTVAKPAKSEGKFKSSERIEDSDEEAEAAEVEVVKAKPIAAARASVNPRKNAEQESSRPLSSNPTSTTKTLHKSSLSSSSSSSYSGNEKARPAASASTKSLKTGNAAESTSSMSRISPRPRHGISPQKPSPLGSSPPTTSTDVSNSGPSSKASNQSSAPSSPPSDSDIPKPKQQTSNKYSPVIKSDHTKSRNTPRGGSPLRTKAETANAGRPSKRKTDVEDDRPSKRQQTANFTPHTQAKSMPDDSGAYPSRPSAPIRQSSDAGSVRSSSPEKRIPRRADVIVDAKRFQKYYRKYKDLHERISSVDEKDRDPEDMSNLWRMHKRLTEMKADIWGNWDKVEKISKMGKVDKAVRHAVAVG</sequence>
<feature type="region of interest" description="Disordered" evidence="1">
    <location>
        <begin position="321"/>
        <end position="672"/>
    </location>
</feature>
<dbReference type="RefSeq" id="XP_016227360.1">
    <property type="nucleotide sequence ID" value="XM_016367842.1"/>
</dbReference>
<feature type="compositionally biased region" description="Basic and acidic residues" evidence="1">
    <location>
        <begin position="339"/>
        <end position="356"/>
    </location>
</feature>
<dbReference type="SUPFAM" id="SSF46785">
    <property type="entry name" value="Winged helix' DNA-binding domain"/>
    <property type="match status" value="1"/>
</dbReference>
<dbReference type="EMBL" id="KN847521">
    <property type="protein sequence ID" value="KIV95786.1"/>
    <property type="molecule type" value="Genomic_DNA"/>
</dbReference>
<organism evidence="2 3">
    <name type="scientific">Exophiala mesophila</name>
    <name type="common">Black yeast-like fungus</name>
    <dbReference type="NCBI Taxonomy" id="212818"/>
    <lineage>
        <taxon>Eukaryota</taxon>
        <taxon>Fungi</taxon>
        <taxon>Dikarya</taxon>
        <taxon>Ascomycota</taxon>
        <taxon>Pezizomycotina</taxon>
        <taxon>Eurotiomycetes</taxon>
        <taxon>Chaetothyriomycetidae</taxon>
        <taxon>Chaetothyriales</taxon>
        <taxon>Herpotrichiellaceae</taxon>
        <taxon>Exophiala</taxon>
    </lineage>
</organism>
<feature type="compositionally biased region" description="Low complexity" evidence="1">
    <location>
        <begin position="523"/>
        <end position="559"/>
    </location>
</feature>
<protein>
    <submittedName>
        <fullName evidence="2">Uncharacterized protein</fullName>
    </submittedName>
</protein>
<feature type="compositionally biased region" description="Acidic residues" evidence="1">
    <location>
        <begin position="413"/>
        <end position="423"/>
    </location>
</feature>
<dbReference type="Gene3D" id="1.10.10.2670">
    <property type="entry name" value="E3 ubiquitin-protein ligase"/>
    <property type="match status" value="1"/>
</dbReference>
<evidence type="ECO:0000256" key="1">
    <source>
        <dbReference type="SAM" id="MobiDB-lite"/>
    </source>
</evidence>
<dbReference type="Proteomes" id="UP000054302">
    <property type="component" value="Unassembled WGS sequence"/>
</dbReference>
<keyword evidence="3" id="KW-1185">Reference proteome</keyword>
<dbReference type="OMA" id="KYGVENR"/>
<evidence type="ECO:0000313" key="3">
    <source>
        <dbReference type="Proteomes" id="UP000054302"/>
    </source>
</evidence>
<gene>
    <name evidence="2" type="ORF">PV10_03400</name>
</gene>
<feature type="region of interest" description="Disordered" evidence="1">
    <location>
        <begin position="133"/>
        <end position="160"/>
    </location>
</feature>
<feature type="compositionally biased region" description="Polar residues" evidence="1">
    <location>
        <begin position="650"/>
        <end position="662"/>
    </location>
</feature>
<dbReference type="GO" id="GO:0016567">
    <property type="term" value="P:protein ubiquitination"/>
    <property type="evidence" value="ECO:0007669"/>
    <property type="project" value="UniProtKB-UniPathway"/>
</dbReference>
<name>A0A0D1Y520_EXOME</name>
<feature type="compositionally biased region" description="Polar residues" evidence="1">
    <location>
        <begin position="488"/>
        <end position="508"/>
    </location>
</feature>
<accession>A0A0D1Y520</accession>
<dbReference type="UniPathway" id="UPA00143"/>
<feature type="compositionally biased region" description="Basic and acidic residues" evidence="1">
    <location>
        <begin position="663"/>
        <end position="672"/>
    </location>
</feature>
<dbReference type="VEuPathDB" id="FungiDB:PV10_03400"/>
<feature type="region of interest" description="Disordered" evidence="1">
    <location>
        <begin position="1"/>
        <end position="23"/>
    </location>
</feature>
<proteinExistence type="predicted"/>
<dbReference type="HOGENOM" id="CLU_013856_0_0_1"/>
<feature type="compositionally biased region" description="Basic and acidic residues" evidence="1">
    <location>
        <begin position="385"/>
        <end position="412"/>
    </location>
</feature>
<feature type="compositionally biased region" description="Low complexity" evidence="1">
    <location>
        <begin position="458"/>
        <end position="478"/>
    </location>
</feature>
<dbReference type="STRING" id="212818.A0A0D1Y520"/>
<feature type="compositionally biased region" description="Basic and acidic residues" evidence="1">
    <location>
        <begin position="608"/>
        <end position="618"/>
    </location>
</feature>
<dbReference type="InterPro" id="IPR036390">
    <property type="entry name" value="WH_DNA-bd_sf"/>
</dbReference>
<dbReference type="InterPro" id="IPR042065">
    <property type="entry name" value="E3_ELL-like"/>
</dbReference>
<dbReference type="GeneID" id="27321245"/>
<dbReference type="AlphaFoldDB" id="A0A0D1Y520"/>
<evidence type="ECO:0000313" key="2">
    <source>
        <dbReference type="EMBL" id="KIV95786.1"/>
    </source>
</evidence>
<feature type="compositionally biased region" description="Polar residues" evidence="1">
    <location>
        <begin position="133"/>
        <end position="142"/>
    </location>
</feature>
<feature type="region of interest" description="Disordered" evidence="1">
    <location>
        <begin position="174"/>
        <end position="200"/>
    </location>
</feature>
<reference evidence="2 3" key="1">
    <citation type="submission" date="2015-01" db="EMBL/GenBank/DDBJ databases">
        <title>The Genome Sequence of Exophiala mesophila CBS40295.</title>
        <authorList>
            <consortium name="The Broad Institute Genomics Platform"/>
            <person name="Cuomo C."/>
            <person name="de Hoog S."/>
            <person name="Gorbushina A."/>
            <person name="Stielow B."/>
            <person name="Teixiera M."/>
            <person name="Abouelleil A."/>
            <person name="Chapman S.B."/>
            <person name="Priest M."/>
            <person name="Young S.K."/>
            <person name="Wortman J."/>
            <person name="Nusbaum C."/>
            <person name="Birren B."/>
        </authorList>
    </citation>
    <scope>NUCLEOTIDE SEQUENCE [LARGE SCALE GENOMIC DNA]</scope>
    <source>
        <strain evidence="2 3">CBS 40295</strain>
    </source>
</reference>
<feature type="compositionally biased region" description="Polar residues" evidence="1">
    <location>
        <begin position="174"/>
        <end position="193"/>
    </location>
</feature>